<feature type="chain" id="PRO_5040742131" evidence="10">
    <location>
        <begin position="24"/>
        <end position="360"/>
    </location>
</feature>
<keyword evidence="14" id="KW-1185">Reference proteome</keyword>
<dbReference type="Gene3D" id="2.40.10.10">
    <property type="entry name" value="Trypsin-like serine proteases"/>
    <property type="match status" value="2"/>
</dbReference>
<dbReference type="GO" id="GO:0004252">
    <property type="term" value="F:serine-type endopeptidase activity"/>
    <property type="evidence" value="ECO:0007669"/>
    <property type="project" value="InterPro"/>
</dbReference>
<dbReference type="EMBL" id="BSTI01000007">
    <property type="protein sequence ID" value="GLY66859.1"/>
    <property type="molecule type" value="Genomic_DNA"/>
</dbReference>
<keyword evidence="6" id="KW-0865">Zymogen</keyword>
<dbReference type="RefSeq" id="WP_285487530.1">
    <property type="nucleotide sequence ID" value="NZ_BSTI01000007.1"/>
</dbReference>
<organism evidence="13 14">
    <name type="scientific">Amycolatopsis taiwanensis</name>
    <dbReference type="NCBI Taxonomy" id="342230"/>
    <lineage>
        <taxon>Bacteria</taxon>
        <taxon>Bacillati</taxon>
        <taxon>Actinomycetota</taxon>
        <taxon>Actinomycetes</taxon>
        <taxon>Pseudonocardiales</taxon>
        <taxon>Pseudonocardiaceae</taxon>
        <taxon>Amycolatopsis</taxon>
    </lineage>
</organism>
<evidence type="ECO:0000256" key="4">
    <source>
        <dbReference type="ARBA" id="ARBA00022801"/>
    </source>
</evidence>
<keyword evidence="3 10" id="KW-0732">Signal</keyword>
<protein>
    <submittedName>
        <fullName evidence="13">Serine protease</fullName>
    </submittedName>
</protein>
<dbReference type="Proteomes" id="UP001165136">
    <property type="component" value="Unassembled WGS sequence"/>
</dbReference>
<dbReference type="GO" id="GO:0005576">
    <property type="term" value="C:extracellular region"/>
    <property type="evidence" value="ECO:0007669"/>
    <property type="project" value="InterPro"/>
</dbReference>
<dbReference type="GO" id="GO:0006508">
    <property type="term" value="P:proteolysis"/>
    <property type="evidence" value="ECO:0007669"/>
    <property type="project" value="UniProtKB-KW"/>
</dbReference>
<feature type="signal peptide" evidence="10">
    <location>
        <begin position="1"/>
        <end position="23"/>
    </location>
</feature>
<dbReference type="PRINTS" id="PR00861">
    <property type="entry name" value="ALYTICPTASE"/>
</dbReference>
<sequence length="360" mass="37454">MKVPIVVMAIVATASLAAQPADALPSFVPLNAGLLPAMQRDLGLTHDQAVDELAASTRASRLEQALRSQLGDAFGGAVFRPGAGRLEVAVTDPAKLGLVRASGADVRQVRYSARQLDAMVARLNAREAAAPRSITSWGVDTEHNRVTVGVEPGHRAEAERFLAQSGAPDAFVVERAQSPRPQFGVSGGDAYYVGANIRCSVGFAVTIGFLSAGHCAANGRSISGYNREPMGYFVTYSFPGEDYSLARVNPNWMPLGRLANGTRVAGSIEAPVGASVCKDGSTTGWTCGRIEARNQTVRYEQGEVVGAIKTDLHAGAGDSGSPLVAGNQAQGLLSGGDDGSTYFYPVRAALFATGSTLVTG</sequence>
<dbReference type="AlphaFoldDB" id="A0A9W6QZJ4"/>
<comment type="similarity">
    <text evidence="1">Belongs to the peptidase S1 family.</text>
</comment>
<dbReference type="InterPro" id="IPR001254">
    <property type="entry name" value="Trypsin_dom"/>
</dbReference>
<feature type="active site" description="Charge relay system" evidence="8">
    <location>
        <position position="319"/>
    </location>
</feature>
<evidence type="ECO:0000256" key="5">
    <source>
        <dbReference type="ARBA" id="ARBA00022825"/>
    </source>
</evidence>
<dbReference type="PIRSF" id="PIRSF001134">
    <property type="entry name" value="Streptogrisin"/>
    <property type="match status" value="1"/>
</dbReference>
<keyword evidence="2 13" id="KW-0645">Protease</keyword>
<keyword evidence="5" id="KW-0720">Serine protease</keyword>
<evidence type="ECO:0000313" key="13">
    <source>
        <dbReference type="EMBL" id="GLY66859.1"/>
    </source>
</evidence>
<evidence type="ECO:0000259" key="12">
    <source>
        <dbReference type="Pfam" id="PF02983"/>
    </source>
</evidence>
<dbReference type="InterPro" id="IPR004236">
    <property type="entry name" value="Pept_S1_alpha_lytic"/>
</dbReference>
<name>A0A9W6QZJ4_9PSEU</name>
<feature type="domain" description="Peptidase S1A alpha-lytic prodomain" evidence="12">
    <location>
        <begin position="111"/>
        <end position="168"/>
    </location>
</feature>
<reference evidence="13" key="1">
    <citation type="submission" date="2023-03" db="EMBL/GenBank/DDBJ databases">
        <title>Amycolatopsis taiwanensis NBRC 103393.</title>
        <authorList>
            <person name="Ichikawa N."/>
            <person name="Sato H."/>
            <person name="Tonouchi N."/>
        </authorList>
    </citation>
    <scope>NUCLEOTIDE SEQUENCE</scope>
    <source>
        <strain evidence="13">NBRC 103393</strain>
    </source>
</reference>
<feature type="active site" description="Charge relay system" evidence="8">
    <location>
        <position position="214"/>
    </location>
</feature>
<dbReference type="SUPFAM" id="SSF50494">
    <property type="entry name" value="Trypsin-like serine proteases"/>
    <property type="match status" value="1"/>
</dbReference>
<evidence type="ECO:0000256" key="1">
    <source>
        <dbReference type="ARBA" id="ARBA00007664"/>
    </source>
</evidence>
<gene>
    <name evidence="13" type="ORF">Atai01_34780</name>
</gene>
<dbReference type="Pfam" id="PF00089">
    <property type="entry name" value="Trypsin"/>
    <property type="match status" value="1"/>
</dbReference>
<dbReference type="Gene3D" id="3.30.300.50">
    <property type="match status" value="2"/>
</dbReference>
<feature type="domain" description="Peptidase S1" evidence="11">
    <location>
        <begin position="209"/>
        <end position="341"/>
    </location>
</feature>
<feature type="disulfide bond" evidence="9">
    <location>
        <begin position="277"/>
        <end position="287"/>
    </location>
</feature>
<evidence type="ECO:0000256" key="8">
    <source>
        <dbReference type="PIRSR" id="PIRSR001134-1"/>
    </source>
</evidence>
<evidence type="ECO:0000256" key="10">
    <source>
        <dbReference type="SAM" id="SignalP"/>
    </source>
</evidence>
<dbReference type="InterPro" id="IPR035070">
    <property type="entry name" value="Streptogrisin_prodomain"/>
</dbReference>
<dbReference type="InterPro" id="IPR009003">
    <property type="entry name" value="Peptidase_S1_PA"/>
</dbReference>
<feature type="disulfide bond" evidence="9">
    <location>
        <begin position="199"/>
        <end position="215"/>
    </location>
</feature>
<dbReference type="CDD" id="cd21112">
    <property type="entry name" value="alphaLP-like"/>
    <property type="match status" value="1"/>
</dbReference>
<comment type="caution">
    <text evidence="13">The sequence shown here is derived from an EMBL/GenBank/DDBJ whole genome shotgun (WGS) entry which is preliminary data.</text>
</comment>
<keyword evidence="7 9" id="KW-1015">Disulfide bond</keyword>
<keyword evidence="4" id="KW-0378">Hydrolase</keyword>
<evidence type="ECO:0000313" key="14">
    <source>
        <dbReference type="Proteomes" id="UP001165136"/>
    </source>
</evidence>
<evidence type="ECO:0000259" key="11">
    <source>
        <dbReference type="Pfam" id="PF00089"/>
    </source>
</evidence>
<dbReference type="InterPro" id="IPR001316">
    <property type="entry name" value="Pept_S1A_streptogrisin"/>
</dbReference>
<proteinExistence type="inferred from homology"/>
<evidence type="ECO:0000256" key="7">
    <source>
        <dbReference type="ARBA" id="ARBA00023157"/>
    </source>
</evidence>
<feature type="active site" description="Charge relay system" evidence="8">
    <location>
        <position position="242"/>
    </location>
</feature>
<evidence type="ECO:0000256" key="3">
    <source>
        <dbReference type="ARBA" id="ARBA00022729"/>
    </source>
</evidence>
<dbReference type="Pfam" id="PF02983">
    <property type="entry name" value="Pro_Al_protease"/>
    <property type="match status" value="1"/>
</dbReference>
<dbReference type="InterPro" id="IPR043504">
    <property type="entry name" value="Peptidase_S1_PA_chymotrypsin"/>
</dbReference>
<evidence type="ECO:0000256" key="9">
    <source>
        <dbReference type="PIRSR" id="PIRSR001134-2"/>
    </source>
</evidence>
<accession>A0A9W6QZJ4</accession>
<evidence type="ECO:0000256" key="6">
    <source>
        <dbReference type="ARBA" id="ARBA00023145"/>
    </source>
</evidence>
<evidence type="ECO:0000256" key="2">
    <source>
        <dbReference type="ARBA" id="ARBA00022670"/>
    </source>
</evidence>